<dbReference type="EMBL" id="JADMLG010000002">
    <property type="protein sequence ID" value="MBH0775747.1"/>
    <property type="molecule type" value="Genomic_DNA"/>
</dbReference>
<proteinExistence type="predicted"/>
<keyword evidence="1" id="KW-0732">Signal</keyword>
<name>A0A931N1I7_9NOCA</name>
<dbReference type="RefSeq" id="WP_196148079.1">
    <property type="nucleotide sequence ID" value="NZ_JADMLG010000002.1"/>
</dbReference>
<dbReference type="AlphaFoldDB" id="A0A931N1I7"/>
<comment type="caution">
    <text evidence="3">The sequence shown here is derived from an EMBL/GenBank/DDBJ whole genome shotgun (WGS) entry which is preliminary data.</text>
</comment>
<sequence>MRTILATAITAGVLIACGIQSAHAAPHSGPAGNTAGSANSGSARNPADLQFLEQIDFGAADYATQDAVLDLARAECAFLDTHGNTPANRTRLAESTRKAVRYPYLFLDAAVKTICPWHRL</sequence>
<organism evidence="3 4">
    <name type="scientific">Nocardia bovistercoris</name>
    <dbReference type="NCBI Taxonomy" id="2785916"/>
    <lineage>
        <taxon>Bacteria</taxon>
        <taxon>Bacillati</taxon>
        <taxon>Actinomycetota</taxon>
        <taxon>Actinomycetes</taxon>
        <taxon>Mycobacteriales</taxon>
        <taxon>Nocardiaceae</taxon>
        <taxon>Nocardia</taxon>
    </lineage>
</organism>
<reference evidence="3" key="1">
    <citation type="submission" date="2020-11" db="EMBL/GenBank/DDBJ databases">
        <title>Nocardia NEAU-351.nov., a novel actinomycete isolated from the cow dung.</title>
        <authorList>
            <person name="Zhang X."/>
        </authorList>
    </citation>
    <scope>NUCLEOTIDE SEQUENCE</scope>
    <source>
        <strain evidence="3">NEAU-351</strain>
    </source>
</reference>
<evidence type="ECO:0000313" key="4">
    <source>
        <dbReference type="Proteomes" id="UP000655751"/>
    </source>
</evidence>
<dbReference type="Pfam" id="PF05305">
    <property type="entry name" value="DUF732"/>
    <property type="match status" value="1"/>
</dbReference>
<feature type="chain" id="PRO_5037573156" description="DUF732 domain-containing protein" evidence="1">
    <location>
        <begin position="25"/>
        <end position="120"/>
    </location>
</feature>
<gene>
    <name evidence="3" type="ORF">IT779_05540</name>
</gene>
<evidence type="ECO:0000256" key="1">
    <source>
        <dbReference type="SAM" id="SignalP"/>
    </source>
</evidence>
<dbReference type="PROSITE" id="PS51257">
    <property type="entry name" value="PROKAR_LIPOPROTEIN"/>
    <property type="match status" value="1"/>
</dbReference>
<evidence type="ECO:0000313" key="3">
    <source>
        <dbReference type="EMBL" id="MBH0775747.1"/>
    </source>
</evidence>
<keyword evidence="4" id="KW-1185">Reference proteome</keyword>
<accession>A0A931N1I7</accession>
<evidence type="ECO:0000259" key="2">
    <source>
        <dbReference type="Pfam" id="PF05305"/>
    </source>
</evidence>
<feature type="signal peptide" evidence="1">
    <location>
        <begin position="1"/>
        <end position="24"/>
    </location>
</feature>
<dbReference type="Proteomes" id="UP000655751">
    <property type="component" value="Unassembled WGS sequence"/>
</dbReference>
<feature type="domain" description="DUF732" evidence="2">
    <location>
        <begin position="47"/>
        <end position="116"/>
    </location>
</feature>
<dbReference type="InterPro" id="IPR007969">
    <property type="entry name" value="DUF732"/>
</dbReference>
<protein>
    <recommendedName>
        <fullName evidence="2">DUF732 domain-containing protein</fullName>
    </recommendedName>
</protein>